<organism evidence="3 4">
    <name type="scientific">Ophiobolus disseminans</name>
    <dbReference type="NCBI Taxonomy" id="1469910"/>
    <lineage>
        <taxon>Eukaryota</taxon>
        <taxon>Fungi</taxon>
        <taxon>Dikarya</taxon>
        <taxon>Ascomycota</taxon>
        <taxon>Pezizomycotina</taxon>
        <taxon>Dothideomycetes</taxon>
        <taxon>Pleosporomycetidae</taxon>
        <taxon>Pleosporales</taxon>
        <taxon>Pleosporineae</taxon>
        <taxon>Phaeosphaeriaceae</taxon>
        <taxon>Ophiobolus</taxon>
    </lineage>
</organism>
<keyword evidence="2" id="KW-0472">Membrane</keyword>
<dbReference type="AlphaFoldDB" id="A0A6A7AAY8"/>
<feature type="region of interest" description="Disordered" evidence="1">
    <location>
        <begin position="1"/>
        <end position="21"/>
    </location>
</feature>
<proteinExistence type="predicted"/>
<gene>
    <name evidence="3" type="ORF">CC86DRAFT_176007</name>
</gene>
<dbReference type="EMBL" id="MU006220">
    <property type="protein sequence ID" value="KAF2829847.1"/>
    <property type="molecule type" value="Genomic_DNA"/>
</dbReference>
<evidence type="ECO:0000313" key="3">
    <source>
        <dbReference type="EMBL" id="KAF2829847.1"/>
    </source>
</evidence>
<evidence type="ECO:0000256" key="2">
    <source>
        <dbReference type="SAM" id="Phobius"/>
    </source>
</evidence>
<evidence type="ECO:0000256" key="1">
    <source>
        <dbReference type="SAM" id="MobiDB-lite"/>
    </source>
</evidence>
<feature type="transmembrane region" description="Helical" evidence="2">
    <location>
        <begin position="77"/>
        <end position="99"/>
    </location>
</feature>
<protein>
    <submittedName>
        <fullName evidence="3">Uncharacterized protein</fullName>
    </submittedName>
</protein>
<name>A0A6A7AAY8_9PLEO</name>
<evidence type="ECO:0000313" key="4">
    <source>
        <dbReference type="Proteomes" id="UP000799424"/>
    </source>
</evidence>
<keyword evidence="4" id="KW-1185">Reference proteome</keyword>
<keyword evidence="2" id="KW-0812">Transmembrane</keyword>
<keyword evidence="2" id="KW-1133">Transmembrane helix</keyword>
<dbReference type="Proteomes" id="UP000799424">
    <property type="component" value="Unassembled WGS sequence"/>
</dbReference>
<reference evidence="3" key="1">
    <citation type="journal article" date="2020" name="Stud. Mycol.">
        <title>101 Dothideomycetes genomes: a test case for predicting lifestyles and emergence of pathogens.</title>
        <authorList>
            <person name="Haridas S."/>
            <person name="Albert R."/>
            <person name="Binder M."/>
            <person name="Bloem J."/>
            <person name="Labutti K."/>
            <person name="Salamov A."/>
            <person name="Andreopoulos B."/>
            <person name="Baker S."/>
            <person name="Barry K."/>
            <person name="Bills G."/>
            <person name="Bluhm B."/>
            <person name="Cannon C."/>
            <person name="Castanera R."/>
            <person name="Culley D."/>
            <person name="Daum C."/>
            <person name="Ezra D."/>
            <person name="Gonzalez J."/>
            <person name="Henrissat B."/>
            <person name="Kuo A."/>
            <person name="Liang C."/>
            <person name="Lipzen A."/>
            <person name="Lutzoni F."/>
            <person name="Magnuson J."/>
            <person name="Mondo S."/>
            <person name="Nolan M."/>
            <person name="Ohm R."/>
            <person name="Pangilinan J."/>
            <person name="Park H.-J."/>
            <person name="Ramirez L."/>
            <person name="Alfaro M."/>
            <person name="Sun H."/>
            <person name="Tritt A."/>
            <person name="Yoshinaga Y."/>
            <person name="Zwiers L.-H."/>
            <person name="Turgeon B."/>
            <person name="Goodwin S."/>
            <person name="Spatafora J."/>
            <person name="Crous P."/>
            <person name="Grigoriev I."/>
        </authorList>
    </citation>
    <scope>NUCLEOTIDE SEQUENCE</scope>
    <source>
        <strain evidence="3">CBS 113818</strain>
    </source>
</reference>
<accession>A0A6A7AAY8</accession>
<sequence length="102" mass="11782">MTHSSQCFAPSEYSPPHTSNPSWRLWSNLRTTWRIDQIQEVVTVAQTISCLRIGKAGGSRWCLVLRSAYGQVHPSHIFLVLLRLGIFFQAFEMWFVILLRCT</sequence>